<dbReference type="EMBL" id="NBCO01000005">
    <property type="protein sequence ID" value="ORC91847.1"/>
    <property type="molecule type" value="Genomic_DNA"/>
</dbReference>
<dbReference type="FunFam" id="3.90.1490.10:FF:000001">
    <property type="entry name" value="Diphthine--ammonia ligase"/>
    <property type="match status" value="1"/>
</dbReference>
<reference evidence="11 12" key="1">
    <citation type="submission" date="2017-03" db="EMBL/GenBank/DDBJ databases">
        <title>An alternative strategy for trypanosome survival in the mammalian bloodstream revealed through genome and transcriptome analysis of the ubiquitous bovine parasite Trypanosoma (Megatrypanum) theileri.</title>
        <authorList>
            <person name="Kelly S."/>
            <person name="Ivens A."/>
            <person name="Mott A."/>
            <person name="O'Neill E."/>
            <person name="Emms D."/>
            <person name="Macleod O."/>
            <person name="Voorheis P."/>
            <person name="Matthews J."/>
            <person name="Matthews K."/>
            <person name="Carrington M."/>
        </authorList>
    </citation>
    <scope>NUCLEOTIDE SEQUENCE [LARGE SCALE GENOMIC DNA]</scope>
    <source>
        <strain evidence="11">Edinburgh</strain>
    </source>
</reference>
<dbReference type="GeneID" id="39982878"/>
<keyword evidence="6 11" id="KW-0067">ATP-binding</keyword>
<comment type="pathway">
    <text evidence="1">Protein modification; peptidyl-diphthamide biosynthesis.</text>
</comment>
<dbReference type="SUPFAM" id="SSF52402">
    <property type="entry name" value="Adenine nucleotide alpha hydrolases-like"/>
    <property type="match status" value="1"/>
</dbReference>
<dbReference type="InterPro" id="IPR030662">
    <property type="entry name" value="DPH6/MJ0570"/>
</dbReference>
<proteinExistence type="predicted"/>
<dbReference type="GO" id="GO:0005524">
    <property type="term" value="F:ATP binding"/>
    <property type="evidence" value="ECO:0007669"/>
    <property type="project" value="UniProtKB-KW"/>
</dbReference>
<dbReference type="InterPro" id="IPR002761">
    <property type="entry name" value="Diphthami_syn_dom"/>
</dbReference>
<dbReference type="GO" id="GO:0017178">
    <property type="term" value="F:diphthine-ammonia ligase activity"/>
    <property type="evidence" value="ECO:0007669"/>
    <property type="project" value="UniProtKB-EC"/>
</dbReference>
<organism evidence="11 12">
    <name type="scientific">Trypanosoma theileri</name>
    <dbReference type="NCBI Taxonomy" id="67003"/>
    <lineage>
        <taxon>Eukaryota</taxon>
        <taxon>Discoba</taxon>
        <taxon>Euglenozoa</taxon>
        <taxon>Kinetoplastea</taxon>
        <taxon>Metakinetoplastina</taxon>
        <taxon>Trypanosomatida</taxon>
        <taxon>Trypanosomatidae</taxon>
        <taxon>Trypanosoma</taxon>
    </lineage>
</organism>
<dbReference type="InterPro" id="IPR014729">
    <property type="entry name" value="Rossmann-like_a/b/a_fold"/>
</dbReference>
<accession>A0A1X0P4I2</accession>
<name>A0A1X0P4I2_9TRYP</name>
<dbReference type="Gene3D" id="3.40.50.620">
    <property type="entry name" value="HUPs"/>
    <property type="match status" value="1"/>
</dbReference>
<sequence length="591" mass="66600">MKTIALISGGKDGILSMLLALRYGHEPVVVANIAPMSSEESQSVDEIDSYSFQTVGHEVVESIAVCLKLPLRRAFIKAGQSKVQELHYTSNRDDEDEIECLYRLLRSVKEEFPEVRGVTTGAILSHYQRNRVEDVCSRLGLESLAFLWKRPADEVLDIVSTLHVRAILVKTASIGLNPKVHLGMSLEDVRPVLDKAQEMYGTHSAGEGGEFETIVLDCPLFKEQRLEVVSLERVIVDDNEYSPSGHARLKVRLIEKNDNEKNADIELLKSLPSLIFPSDRMKFLPRAENILRTSFELLESSAIPMSSENDSNFWGRMCDTFKSNIYTNYEQLIASLVNLLKRIVEKMEESKRDIFFVLIFSPSLDYLNAFKEVFTQIFSGVRPPGYTFVEKSELTELRFDVLSAPTSLIDRALLHVRSISCWGAASMDICSTSNAITIEKERHVLVSGSIGLIPVSQLLASVKDMPELETVTFSHFSNIIKLEEDVIREFIVQFAFTYANSVIGLTHFGANATDATHATFFLTDMRFAPLLPFLWHWCTNSVSRLVYFDINLHPCVSTDSLVLYRVVHVTRLPFDSAVGLILEQRLSLSED</sequence>
<evidence type="ECO:0000256" key="7">
    <source>
        <dbReference type="ARBA" id="ARBA00029814"/>
    </source>
</evidence>
<dbReference type="NCBIfam" id="TIGR00290">
    <property type="entry name" value="MJ0570_dom"/>
    <property type="match status" value="1"/>
</dbReference>
<evidence type="ECO:0000256" key="2">
    <source>
        <dbReference type="ARBA" id="ARBA00012089"/>
    </source>
</evidence>
<dbReference type="VEuPathDB" id="TriTrypDB:TM35_000054430"/>
<dbReference type="AlphaFoldDB" id="A0A1X0P4I2"/>
<evidence type="ECO:0000256" key="5">
    <source>
        <dbReference type="ARBA" id="ARBA00022741"/>
    </source>
</evidence>
<keyword evidence="12" id="KW-1185">Reference proteome</keyword>
<dbReference type="STRING" id="67003.A0A1X0P4I2"/>
<dbReference type="Pfam" id="PF01902">
    <property type="entry name" value="Diphthami_syn_2"/>
    <property type="match status" value="1"/>
</dbReference>
<evidence type="ECO:0000256" key="3">
    <source>
        <dbReference type="ARBA" id="ARBA00018426"/>
    </source>
</evidence>
<dbReference type="OrthoDB" id="686384at2759"/>
<dbReference type="RefSeq" id="XP_028885913.1">
    <property type="nucleotide sequence ID" value="XM_029023098.1"/>
</dbReference>
<evidence type="ECO:0000256" key="9">
    <source>
        <dbReference type="ARBA" id="ARBA00048108"/>
    </source>
</evidence>
<dbReference type="GO" id="GO:0017183">
    <property type="term" value="P:protein histidyl modification to diphthamide"/>
    <property type="evidence" value="ECO:0007669"/>
    <property type="project" value="TreeGrafter"/>
</dbReference>
<evidence type="ECO:0000256" key="4">
    <source>
        <dbReference type="ARBA" id="ARBA00022598"/>
    </source>
</evidence>
<dbReference type="PANTHER" id="PTHR12196:SF2">
    <property type="entry name" value="DIPHTHINE--AMMONIA LIGASE"/>
    <property type="match status" value="1"/>
</dbReference>
<dbReference type="CDD" id="cd01994">
    <property type="entry name" value="AANH_PF0828-like"/>
    <property type="match status" value="1"/>
</dbReference>
<dbReference type="Proteomes" id="UP000192257">
    <property type="component" value="Unassembled WGS sequence"/>
</dbReference>
<comment type="caution">
    <text evidence="11">The sequence shown here is derived from an EMBL/GenBank/DDBJ whole genome shotgun (WGS) entry which is preliminary data.</text>
</comment>
<evidence type="ECO:0000256" key="6">
    <source>
        <dbReference type="ARBA" id="ARBA00022840"/>
    </source>
</evidence>
<dbReference type="EC" id="6.3.1.14" evidence="2"/>
<feature type="domain" description="Diphthamide synthase" evidence="10">
    <location>
        <begin position="1"/>
        <end position="239"/>
    </location>
</feature>
<keyword evidence="5" id="KW-0547">Nucleotide-binding</keyword>
<evidence type="ECO:0000259" key="10">
    <source>
        <dbReference type="Pfam" id="PF01902"/>
    </source>
</evidence>
<evidence type="ECO:0000313" key="11">
    <source>
        <dbReference type="EMBL" id="ORC91847.1"/>
    </source>
</evidence>
<evidence type="ECO:0000313" key="12">
    <source>
        <dbReference type="Proteomes" id="UP000192257"/>
    </source>
</evidence>
<dbReference type="PANTHER" id="PTHR12196">
    <property type="entry name" value="DOMAIN OF UNKNOWN FUNCTION 71 DUF71 -CONTAINING PROTEIN"/>
    <property type="match status" value="1"/>
</dbReference>
<protein>
    <recommendedName>
        <fullName evidence="3">Diphthine--ammonia ligase</fullName>
        <ecNumber evidence="2">6.3.1.14</ecNumber>
    </recommendedName>
    <alternativeName>
        <fullName evidence="7">Diphthamide synthase</fullName>
    </alternativeName>
    <alternativeName>
        <fullName evidence="8">Diphthamide synthetase</fullName>
    </alternativeName>
</protein>
<dbReference type="FunFam" id="3.40.50.620:FF:000145">
    <property type="entry name" value="ATP-binding domain containing protein"/>
    <property type="match status" value="1"/>
</dbReference>
<evidence type="ECO:0000256" key="8">
    <source>
        <dbReference type="ARBA" id="ARBA00031552"/>
    </source>
</evidence>
<dbReference type="Gene3D" id="3.90.1490.10">
    <property type="entry name" value="putative n-type atp pyrophosphatase, domain 2"/>
    <property type="match status" value="1"/>
</dbReference>
<keyword evidence="4" id="KW-0436">Ligase</keyword>
<gene>
    <name evidence="11" type="ORF">TM35_000054430</name>
</gene>
<evidence type="ECO:0000256" key="1">
    <source>
        <dbReference type="ARBA" id="ARBA00005156"/>
    </source>
</evidence>
<comment type="catalytic activity">
    <reaction evidence="9">
        <text>diphthine-[translation elongation factor 2] + NH4(+) + ATP = diphthamide-[translation elongation factor 2] + AMP + diphosphate + H(+)</text>
        <dbReference type="Rhea" id="RHEA:19753"/>
        <dbReference type="Rhea" id="RHEA-COMP:10172"/>
        <dbReference type="Rhea" id="RHEA-COMP:10174"/>
        <dbReference type="ChEBI" id="CHEBI:15378"/>
        <dbReference type="ChEBI" id="CHEBI:16692"/>
        <dbReference type="ChEBI" id="CHEBI:28938"/>
        <dbReference type="ChEBI" id="CHEBI:30616"/>
        <dbReference type="ChEBI" id="CHEBI:33019"/>
        <dbReference type="ChEBI" id="CHEBI:82696"/>
        <dbReference type="ChEBI" id="CHEBI:456215"/>
        <dbReference type="EC" id="6.3.1.14"/>
    </reaction>
</comment>